<dbReference type="Proteomes" id="UP000887574">
    <property type="component" value="Unplaced"/>
</dbReference>
<protein>
    <submittedName>
        <fullName evidence="3">Secreted protein</fullName>
    </submittedName>
</protein>
<keyword evidence="1" id="KW-0732">Signal</keyword>
<keyword evidence="2" id="KW-1185">Reference proteome</keyword>
<feature type="signal peptide" evidence="1">
    <location>
        <begin position="1"/>
        <end position="20"/>
    </location>
</feature>
<evidence type="ECO:0000256" key="1">
    <source>
        <dbReference type="SAM" id="SignalP"/>
    </source>
</evidence>
<name>A0A915E917_9BILA</name>
<dbReference type="AlphaFoldDB" id="A0A915E917"/>
<organism evidence="2 3">
    <name type="scientific">Ditylenchus dipsaci</name>
    <dbReference type="NCBI Taxonomy" id="166011"/>
    <lineage>
        <taxon>Eukaryota</taxon>
        <taxon>Metazoa</taxon>
        <taxon>Ecdysozoa</taxon>
        <taxon>Nematoda</taxon>
        <taxon>Chromadorea</taxon>
        <taxon>Rhabditida</taxon>
        <taxon>Tylenchina</taxon>
        <taxon>Tylenchomorpha</taxon>
        <taxon>Sphaerularioidea</taxon>
        <taxon>Anguinidae</taxon>
        <taxon>Anguininae</taxon>
        <taxon>Ditylenchus</taxon>
    </lineage>
</organism>
<reference evidence="3" key="1">
    <citation type="submission" date="2022-11" db="UniProtKB">
        <authorList>
            <consortium name="WormBaseParasite"/>
        </authorList>
    </citation>
    <scope>IDENTIFICATION</scope>
</reference>
<evidence type="ECO:0000313" key="3">
    <source>
        <dbReference type="WBParaSite" id="jg2841"/>
    </source>
</evidence>
<dbReference type="WBParaSite" id="jg2841">
    <property type="protein sequence ID" value="jg2841"/>
    <property type="gene ID" value="jg2841"/>
</dbReference>
<feature type="chain" id="PRO_5037064660" evidence="1">
    <location>
        <begin position="21"/>
        <end position="106"/>
    </location>
</feature>
<accession>A0A915E917</accession>
<evidence type="ECO:0000313" key="2">
    <source>
        <dbReference type="Proteomes" id="UP000887574"/>
    </source>
</evidence>
<proteinExistence type="predicted"/>
<sequence>MHSILLLFLVITLNATPALTRFDLCNPHKYVHCDKDHPELCPWGTYCSGEGFCYCPPLRTCENDSFCLSEEKCYFGYFNDSLHGKIGYFGVCDKTPPPASSKRPNI</sequence>